<keyword evidence="5" id="KW-0488">Methylation</keyword>
<comment type="function">
    <text evidence="18">Functions as a component of the nuclear pore complex (NPC).</text>
</comment>
<organism evidence="21 22">
    <name type="scientific">Crassostrea virginica</name>
    <name type="common">Eastern oyster</name>
    <dbReference type="NCBI Taxonomy" id="6565"/>
    <lineage>
        <taxon>Eukaryota</taxon>
        <taxon>Metazoa</taxon>
        <taxon>Spiralia</taxon>
        <taxon>Lophotrochozoa</taxon>
        <taxon>Mollusca</taxon>
        <taxon>Bivalvia</taxon>
        <taxon>Autobranchia</taxon>
        <taxon>Pteriomorphia</taxon>
        <taxon>Ostreida</taxon>
        <taxon>Ostreoidea</taxon>
        <taxon>Ostreidae</taxon>
        <taxon>Crassostrea</taxon>
    </lineage>
</organism>
<evidence type="ECO:0000256" key="7">
    <source>
        <dbReference type="ARBA" id="ARBA00022816"/>
    </source>
</evidence>
<dbReference type="OrthoDB" id="3098at2759"/>
<dbReference type="KEGG" id="cvn:111099524"/>
<evidence type="ECO:0000313" key="22">
    <source>
        <dbReference type="RefSeq" id="XP_022286545.1"/>
    </source>
</evidence>
<keyword evidence="7" id="KW-0509">mRNA transport</keyword>
<evidence type="ECO:0000256" key="1">
    <source>
        <dbReference type="ARBA" id="ARBA00004629"/>
    </source>
</evidence>
<dbReference type="FunFam" id="1.20.190.50:FF:000001">
    <property type="entry name" value="Nuclear pore complex protein"/>
    <property type="match status" value="1"/>
</dbReference>
<comment type="subcellular location">
    <subcellularLocation>
        <location evidence="1">Chromosome</location>
        <location evidence="1">Centromere</location>
        <location evidence="1">Kinetochore</location>
    </subcellularLocation>
    <subcellularLocation>
        <location evidence="18">Nucleus</location>
        <location evidence="18">Nuclear pore complex</location>
    </subcellularLocation>
    <subcellularLocation>
        <location evidence="18">Nucleus membrane</location>
    </subcellularLocation>
</comment>
<dbReference type="InterPro" id="IPR007252">
    <property type="entry name" value="Nup84/Nup107"/>
</dbReference>
<reference evidence="22" key="1">
    <citation type="submission" date="2025-08" db="UniProtKB">
        <authorList>
            <consortium name="RefSeq"/>
        </authorList>
    </citation>
    <scope>IDENTIFICATION</scope>
    <source>
        <tissue evidence="22">Whole sample</tissue>
    </source>
</reference>
<evidence type="ECO:0000256" key="12">
    <source>
        <dbReference type="ARBA" id="ARBA00023132"/>
    </source>
</evidence>
<dbReference type="GO" id="GO:0000776">
    <property type="term" value="C:kinetochore"/>
    <property type="evidence" value="ECO:0007669"/>
    <property type="project" value="UniProtKB-KW"/>
</dbReference>
<evidence type="ECO:0000256" key="11">
    <source>
        <dbReference type="ARBA" id="ARBA00023010"/>
    </source>
</evidence>
<dbReference type="Pfam" id="PF04121">
    <property type="entry name" value="Nup84_Nup100"/>
    <property type="match status" value="1"/>
</dbReference>
<evidence type="ECO:0000313" key="21">
    <source>
        <dbReference type="Proteomes" id="UP000694844"/>
    </source>
</evidence>
<dbReference type="GO" id="GO:0031080">
    <property type="term" value="C:nuclear pore outer ring"/>
    <property type="evidence" value="ECO:0007669"/>
    <property type="project" value="TreeGrafter"/>
</dbReference>
<comment type="similarity">
    <text evidence="2 18">Belongs to the nucleoporin Nup84/Nup107 family.</text>
</comment>
<name>A0A8B8A5V3_CRAVI</name>
<evidence type="ECO:0000256" key="5">
    <source>
        <dbReference type="ARBA" id="ARBA00022481"/>
    </source>
</evidence>
<evidence type="ECO:0000256" key="8">
    <source>
        <dbReference type="ARBA" id="ARBA00022838"/>
    </source>
</evidence>
<keyword evidence="8" id="KW-0995">Kinetochore</keyword>
<dbReference type="GeneID" id="111099524"/>
<keyword evidence="10" id="KW-0007">Acetylation</keyword>
<dbReference type="GO" id="GO:0006406">
    <property type="term" value="P:mRNA export from nucleus"/>
    <property type="evidence" value="ECO:0007669"/>
    <property type="project" value="TreeGrafter"/>
</dbReference>
<evidence type="ECO:0000256" key="13">
    <source>
        <dbReference type="ARBA" id="ARBA00023136"/>
    </source>
</evidence>
<sequence>MDQRKLSFLADTSANATATESSFSFTGGIRSQVDTRDVSSLRGEERRKQSDRRSLNIQKSLQILDDSVSSPSLRSRTGGLRRASYAPKSLTPSSKYDTSIQFTPSKSSQQWSQNESQIGRHIGSSTMYGQSMLTNMGEDITEEITTTNVALLMEEDPGISACRGMYRDFLQCMRDRPSETQAFDLLSDYEHVCQEQVLYMYKLVNRAASRSEPKYQKTFNMLHMLEMEKHTWQLINVLFHDRLEKDLQEMEMMTDEQSPLTSMKQSEQDVVTRLFEKDHTVRESQHVVDWLEKCALDVMDNYGDNVKFFSDRAVAWENTLHKLKKSGGVTFGNDRPMVSEMDPDAPFRQKKMLDDLDQEDEGRLLQYLFICIRAGQIEKAQEVCKSHGQAWRAATLEGWRLYHDPNFEGSDGQISPVLGNPYRAVWKTMCWALAADPKYSLYEKSLYGALSGNLRAMLPVCKSWSDQVWAHYKVLVDISAEREIGNLAPAPRRLPEEYWDQPSDPETIFRQIEASESAQRESQDFYHVIQKWVILGDVEKLLETMAQWIRVHENSLPQHLLRFMAHVVLFIRSTREGVSRDNCNAVLEAYVENLIEGDHKELVSFYVSKLTPEAQVHWYARFLEGITDVDEKQMCLQLAEEVGLDIPQITKTVVENIRNKSGGGIPAAPGVSLEVTVNEEDKKKIAAMDWLVFDSAQRAEAVKQANAVIRTFIAVQKLAAAREVLDKLPVDSIDIIYRNWHYQTGTDELPADDENAIREYLCIKAYIDAMDSFNEWFNKFHHTKPTPPPTPHVASFTEKVAHEHRLKQYEQELDRWQRGLLSQTENTTKMIYNVLLFANGGWMVDQREDDTESGRKQQLDSLRKLVIPRLTFLLHDILHKTEQYGPCLQIADQIASEQHSLYKVFRQDELQHLLHLLRESSLAVLNQNRDPLGYEIE</sequence>
<evidence type="ECO:0000256" key="16">
    <source>
        <dbReference type="ARBA" id="ARBA00056880"/>
    </source>
</evidence>
<evidence type="ECO:0000256" key="10">
    <source>
        <dbReference type="ARBA" id="ARBA00022990"/>
    </source>
</evidence>
<dbReference type="AlphaFoldDB" id="A0A8B8A5V3"/>
<dbReference type="GO" id="GO:0006606">
    <property type="term" value="P:protein import into nucleus"/>
    <property type="evidence" value="ECO:0007669"/>
    <property type="project" value="TreeGrafter"/>
</dbReference>
<keyword evidence="15" id="KW-0137">Centromere</keyword>
<keyword evidence="12 18" id="KW-0906">Nuclear pore complex</keyword>
<dbReference type="GO" id="GO:0000973">
    <property type="term" value="P:post-transcriptional tethering of RNA polymerase II gene DNA at nuclear periphery"/>
    <property type="evidence" value="ECO:0007669"/>
    <property type="project" value="TreeGrafter"/>
</dbReference>
<keyword evidence="14 18" id="KW-0539">Nucleus</keyword>
<keyword evidence="21" id="KW-1185">Reference proteome</keyword>
<dbReference type="Gene3D" id="1.10.3450.20">
    <property type="match status" value="1"/>
</dbReference>
<evidence type="ECO:0000256" key="3">
    <source>
        <dbReference type="ARBA" id="ARBA00022448"/>
    </source>
</evidence>
<keyword evidence="13 18" id="KW-0472">Membrane</keyword>
<evidence type="ECO:0000256" key="19">
    <source>
        <dbReference type="SAM" id="Coils"/>
    </source>
</evidence>
<comment type="subunit">
    <text evidence="17">Part of the nuclear pore complex (NPC). Forms part of the Nup160 subcomplex in the nuclear pore which is composed of NUP160, NUP133, NUP107 and Nup96; this complex plays a role in RNA export and in tethering Nup98 and NUP153 to the nucleus. Does not interact with TPR. Interacts with ZNF106.</text>
</comment>
<evidence type="ECO:0000256" key="14">
    <source>
        <dbReference type="ARBA" id="ARBA00023242"/>
    </source>
</evidence>
<keyword evidence="6" id="KW-0597">Phosphoprotein</keyword>
<evidence type="ECO:0000256" key="9">
    <source>
        <dbReference type="ARBA" id="ARBA00022927"/>
    </source>
</evidence>
<dbReference type="RefSeq" id="XP_022286545.1">
    <property type="nucleotide sequence ID" value="XM_022430837.1"/>
</dbReference>
<evidence type="ECO:0000256" key="4">
    <source>
        <dbReference type="ARBA" id="ARBA00022454"/>
    </source>
</evidence>
<dbReference type="FunFam" id="1.10.3450.20:FF:000001">
    <property type="entry name" value="Nuclear pore complex protein"/>
    <property type="match status" value="1"/>
</dbReference>
<evidence type="ECO:0000256" key="15">
    <source>
        <dbReference type="ARBA" id="ARBA00023328"/>
    </source>
</evidence>
<feature type="coiled-coil region" evidence="19">
    <location>
        <begin position="799"/>
        <end position="826"/>
    </location>
</feature>
<keyword evidence="11 18" id="KW-0811">Translocation</keyword>
<evidence type="ECO:0000256" key="6">
    <source>
        <dbReference type="ARBA" id="ARBA00022553"/>
    </source>
</evidence>
<dbReference type="GO" id="GO:0031965">
    <property type="term" value="C:nuclear membrane"/>
    <property type="evidence" value="ECO:0007669"/>
    <property type="project" value="UniProtKB-SubCell"/>
</dbReference>
<feature type="compositionally biased region" description="Basic and acidic residues" evidence="20">
    <location>
        <begin position="36"/>
        <end position="54"/>
    </location>
</feature>
<evidence type="ECO:0000256" key="17">
    <source>
        <dbReference type="ARBA" id="ARBA00063956"/>
    </source>
</evidence>
<dbReference type="Proteomes" id="UP000694844">
    <property type="component" value="Chromosome 6"/>
</dbReference>
<keyword evidence="4" id="KW-0158">Chromosome</keyword>
<dbReference type="Gene3D" id="1.20.190.50">
    <property type="match status" value="1"/>
</dbReference>
<feature type="compositionally biased region" description="Polar residues" evidence="20">
    <location>
        <begin position="55"/>
        <end position="75"/>
    </location>
</feature>
<dbReference type="GO" id="GO:0017056">
    <property type="term" value="F:structural constituent of nuclear pore"/>
    <property type="evidence" value="ECO:0007669"/>
    <property type="project" value="UniProtKB-UniRule"/>
</dbReference>
<keyword evidence="3 18" id="KW-0813">Transport</keyword>
<proteinExistence type="inferred from homology"/>
<accession>A0A8B8A5V3</accession>
<evidence type="ECO:0000256" key="2">
    <source>
        <dbReference type="ARBA" id="ARBA00009510"/>
    </source>
</evidence>
<dbReference type="PANTHER" id="PTHR13003">
    <property type="entry name" value="NUP107-RELATED"/>
    <property type="match status" value="1"/>
</dbReference>
<gene>
    <name evidence="22" type="primary">LOC111099524</name>
</gene>
<comment type="function">
    <text evidence="16">Plays a role in the nuclear pore complex (NPC) assembly and/or maintenance. Required for the assembly of peripheral proteins into the NPC. May anchor NUP62 to the NPC. Involved in nephrogenesis.</text>
</comment>
<protein>
    <recommendedName>
        <fullName evidence="18">Nuclear pore complex protein</fullName>
    </recommendedName>
</protein>
<keyword evidence="9" id="KW-0653">Protein transport</keyword>
<dbReference type="PANTHER" id="PTHR13003:SF2">
    <property type="entry name" value="NUCLEAR PORE COMPLEX PROTEIN NUP107"/>
    <property type="match status" value="1"/>
</dbReference>
<dbReference type="SMR" id="A0A8B8A5V3"/>
<evidence type="ECO:0000256" key="20">
    <source>
        <dbReference type="SAM" id="MobiDB-lite"/>
    </source>
</evidence>
<evidence type="ECO:0000256" key="18">
    <source>
        <dbReference type="RuleBase" id="RU365072"/>
    </source>
</evidence>
<feature type="region of interest" description="Disordered" evidence="20">
    <location>
        <begin position="36"/>
        <end position="117"/>
    </location>
</feature>
<keyword evidence="19" id="KW-0175">Coiled coil</keyword>
<feature type="compositionally biased region" description="Polar residues" evidence="20">
    <location>
        <begin position="90"/>
        <end position="117"/>
    </location>
</feature>